<feature type="binding site" evidence="12 15">
    <location>
        <position position="48"/>
    </location>
    <ligand>
        <name>pyruvate</name>
        <dbReference type="ChEBI" id="CHEBI:15361"/>
    </ligand>
</feature>
<dbReference type="InterPro" id="IPR013785">
    <property type="entry name" value="Aldolase_TIM"/>
</dbReference>
<evidence type="ECO:0000256" key="10">
    <source>
        <dbReference type="ARBA" id="ARBA00023270"/>
    </source>
</evidence>
<evidence type="ECO:0000313" key="16">
    <source>
        <dbReference type="EMBL" id="AMD85628.1"/>
    </source>
</evidence>
<reference evidence="16 18" key="1">
    <citation type="submission" date="2016-02" db="EMBL/GenBank/DDBJ databases">
        <authorList>
            <person name="Holder M.E."/>
            <person name="Ajami N.J."/>
            <person name="Petrosino J.F."/>
        </authorList>
    </citation>
    <scope>NUCLEOTIDE SEQUENCE [LARGE SCALE GENOMIC DNA]</scope>
    <source>
        <strain evidence="16 18">CCUG 32990</strain>
    </source>
</reference>
<evidence type="ECO:0000256" key="11">
    <source>
        <dbReference type="ARBA" id="ARBA00047836"/>
    </source>
</evidence>
<evidence type="ECO:0000256" key="8">
    <source>
        <dbReference type="ARBA" id="ARBA00023154"/>
    </source>
</evidence>
<organism evidence="17 19">
    <name type="scientific">Capnocytophaga haemolytica</name>
    <dbReference type="NCBI Taxonomy" id="45243"/>
    <lineage>
        <taxon>Bacteria</taxon>
        <taxon>Pseudomonadati</taxon>
        <taxon>Bacteroidota</taxon>
        <taxon>Flavobacteriia</taxon>
        <taxon>Flavobacteriales</taxon>
        <taxon>Flavobacteriaceae</taxon>
        <taxon>Capnocytophaga</taxon>
    </lineage>
</organism>
<dbReference type="AlphaFoldDB" id="A0AAX2H2K5"/>
<evidence type="ECO:0000256" key="13">
    <source>
        <dbReference type="PIRNR" id="PIRNR001365"/>
    </source>
</evidence>
<evidence type="ECO:0000256" key="2">
    <source>
        <dbReference type="ARBA" id="ARBA00005120"/>
    </source>
</evidence>
<comment type="function">
    <text evidence="1 12">Catalyzes the condensation of (S)-aspartate-beta-semialdehyde [(S)-ASA] and pyruvate to 4-hydroxy-tetrahydrodipicolinate (HTPA).</text>
</comment>
<comment type="subunit">
    <text evidence="12">Homotetramer; dimer of dimers.</text>
</comment>
<dbReference type="EC" id="4.3.3.7" evidence="4 12"/>
<evidence type="ECO:0000313" key="18">
    <source>
        <dbReference type="Proteomes" id="UP000065822"/>
    </source>
</evidence>
<dbReference type="PRINTS" id="PR00146">
    <property type="entry name" value="DHPICSNTHASE"/>
</dbReference>
<comment type="subcellular location">
    <subcellularLocation>
        <location evidence="12">Cytoplasm</location>
    </subcellularLocation>
</comment>
<keyword evidence="18" id="KW-1185">Reference proteome</keyword>
<dbReference type="KEGG" id="chg:AXF12_08940"/>
<evidence type="ECO:0000256" key="12">
    <source>
        <dbReference type="HAMAP-Rule" id="MF_00418"/>
    </source>
</evidence>
<keyword evidence="6 12" id="KW-0028">Amino-acid biosynthesis</keyword>
<evidence type="ECO:0000256" key="14">
    <source>
        <dbReference type="PIRSR" id="PIRSR001365-1"/>
    </source>
</evidence>
<dbReference type="GO" id="GO:0008840">
    <property type="term" value="F:4-hydroxy-tetrahydrodipicolinate synthase activity"/>
    <property type="evidence" value="ECO:0007669"/>
    <property type="project" value="UniProtKB-UniRule"/>
</dbReference>
<keyword evidence="8 12" id="KW-0457">Lysine biosynthesis</keyword>
<dbReference type="InterPro" id="IPR005263">
    <property type="entry name" value="DapA"/>
</dbReference>
<keyword evidence="5 12" id="KW-0963">Cytoplasm</keyword>
<gene>
    <name evidence="12 17" type="primary">dapA</name>
    <name evidence="16" type="ORF">AXF12_08940</name>
    <name evidence="17" type="ORF">SAMEA44541418_02374</name>
</gene>
<evidence type="ECO:0000256" key="1">
    <source>
        <dbReference type="ARBA" id="ARBA00003294"/>
    </source>
</evidence>
<dbReference type="NCBIfam" id="TIGR00674">
    <property type="entry name" value="dapA"/>
    <property type="match status" value="1"/>
</dbReference>
<name>A0AAX2H2K5_9FLAO</name>
<dbReference type="Gene3D" id="3.20.20.70">
    <property type="entry name" value="Aldolase class I"/>
    <property type="match status" value="1"/>
</dbReference>
<dbReference type="Proteomes" id="UP000215539">
    <property type="component" value="Chromosome 1"/>
</dbReference>
<dbReference type="GO" id="GO:0005829">
    <property type="term" value="C:cytosol"/>
    <property type="evidence" value="ECO:0007669"/>
    <property type="project" value="TreeGrafter"/>
</dbReference>
<dbReference type="Pfam" id="PF00701">
    <property type="entry name" value="DHDPS"/>
    <property type="match status" value="1"/>
</dbReference>
<feature type="binding site" evidence="12 15">
    <location>
        <position position="207"/>
    </location>
    <ligand>
        <name>pyruvate</name>
        <dbReference type="ChEBI" id="CHEBI:15361"/>
    </ligand>
</feature>
<dbReference type="PANTHER" id="PTHR12128">
    <property type="entry name" value="DIHYDRODIPICOLINATE SYNTHASE"/>
    <property type="match status" value="1"/>
</dbReference>
<comment type="catalytic activity">
    <reaction evidence="11 12">
        <text>L-aspartate 4-semialdehyde + pyruvate = (2S,4S)-4-hydroxy-2,3,4,5-tetrahydrodipicolinate + H2O + H(+)</text>
        <dbReference type="Rhea" id="RHEA:34171"/>
        <dbReference type="ChEBI" id="CHEBI:15361"/>
        <dbReference type="ChEBI" id="CHEBI:15377"/>
        <dbReference type="ChEBI" id="CHEBI:15378"/>
        <dbReference type="ChEBI" id="CHEBI:67139"/>
        <dbReference type="ChEBI" id="CHEBI:537519"/>
        <dbReference type="EC" id="4.3.3.7"/>
    </reaction>
</comment>
<comment type="pathway">
    <text evidence="2 12">Amino-acid biosynthesis; L-lysine biosynthesis via DAP pathway; (S)-tetrahydrodipicolinate from L-aspartate: step 3/4.</text>
</comment>
<dbReference type="HAMAP" id="MF_00418">
    <property type="entry name" value="DapA"/>
    <property type="match status" value="1"/>
</dbReference>
<dbReference type="SMART" id="SM01130">
    <property type="entry name" value="DHDPS"/>
    <property type="match status" value="1"/>
</dbReference>
<evidence type="ECO:0000313" key="17">
    <source>
        <dbReference type="EMBL" id="SNV16709.1"/>
    </source>
</evidence>
<dbReference type="GO" id="GO:0019877">
    <property type="term" value="P:diaminopimelate biosynthetic process"/>
    <property type="evidence" value="ECO:0007669"/>
    <property type="project" value="UniProtKB-UniRule"/>
</dbReference>
<comment type="caution">
    <text evidence="12">Was originally thought to be a dihydrodipicolinate synthase (DHDPS), catalyzing the condensation of (S)-aspartate-beta-semialdehyde [(S)-ASA] and pyruvate to dihydrodipicolinate (DHDP). However, it was shown in E.coli that the product of the enzymatic reaction is not dihydrodipicolinate but in fact (4S)-4-hydroxy-2,3,4,5-tetrahydro-(2S)-dipicolinic acid (HTPA), and that the consecutive dehydration reaction leading to DHDP is not spontaneous but catalyzed by DapB.</text>
</comment>
<feature type="site" description="Part of a proton relay during catalysis" evidence="12">
    <location>
        <position position="110"/>
    </location>
</feature>
<keyword evidence="10 12" id="KW-0704">Schiff base</keyword>
<accession>A0AAX2H2K5</accession>
<dbReference type="RefSeq" id="WP_066430410.1">
    <property type="nucleotide sequence ID" value="NZ_CP014227.1"/>
</dbReference>
<proteinExistence type="inferred from homology"/>
<feature type="active site" description="Proton donor/acceptor" evidence="12 14">
    <location>
        <position position="136"/>
    </location>
</feature>
<evidence type="ECO:0000256" key="3">
    <source>
        <dbReference type="ARBA" id="ARBA00007592"/>
    </source>
</evidence>
<dbReference type="Proteomes" id="UP000065822">
    <property type="component" value="Chromosome"/>
</dbReference>
<keyword evidence="9 12" id="KW-0456">Lyase</keyword>
<feature type="active site" description="Schiff-base intermediate with substrate" evidence="12 14">
    <location>
        <position position="165"/>
    </location>
</feature>
<dbReference type="CDD" id="cd00950">
    <property type="entry name" value="DHDPS"/>
    <property type="match status" value="1"/>
</dbReference>
<evidence type="ECO:0000256" key="7">
    <source>
        <dbReference type="ARBA" id="ARBA00022915"/>
    </source>
</evidence>
<dbReference type="EMBL" id="LT906449">
    <property type="protein sequence ID" value="SNV16709.1"/>
    <property type="molecule type" value="Genomic_DNA"/>
</dbReference>
<evidence type="ECO:0000256" key="15">
    <source>
        <dbReference type="PIRSR" id="PIRSR001365-2"/>
    </source>
</evidence>
<protein>
    <recommendedName>
        <fullName evidence="4 12">4-hydroxy-tetrahydrodipicolinate synthase</fullName>
        <shortName evidence="12">HTPA synthase</shortName>
        <ecNumber evidence="4 12">4.3.3.7</ecNumber>
    </recommendedName>
</protein>
<keyword evidence="7 12" id="KW-0220">Diaminopimelate biosynthesis</keyword>
<sequence length="289" mass="31098">MKKIIEGTGVALVTPFTADNRVDTEALVRLVDYVSTEGVEFLVALGTTSEAPTLTAEEKALVRETIIKANKKQLPLVVGIGGNNTQSVIDEIKRTDLSAFDAILSVVPYYNKPSQAGMYEHFAAIARSTELPIILYNVPGRVGVTMQAETTLRLARDFKNIVAIKEASGNMVLNMQLLRDKPEGFSVLSGDDMTALLTTYLGGKGVISVIAMAYPREFSEMIRLALKGEVAKANALHYCLMNATTLAFKEGNPAGVKAFLAERGICAPYVRLPLVAASAALTDEIKATL</sequence>
<evidence type="ECO:0000256" key="9">
    <source>
        <dbReference type="ARBA" id="ARBA00023239"/>
    </source>
</evidence>
<comment type="similarity">
    <text evidence="3 12 13">Belongs to the DapA family.</text>
</comment>
<dbReference type="PROSITE" id="PS00666">
    <property type="entry name" value="DHDPS_2"/>
    <property type="match status" value="1"/>
</dbReference>
<dbReference type="PANTHER" id="PTHR12128:SF66">
    <property type="entry name" value="4-HYDROXY-2-OXOGLUTARATE ALDOLASE, MITOCHONDRIAL"/>
    <property type="match status" value="1"/>
</dbReference>
<dbReference type="SUPFAM" id="SSF51569">
    <property type="entry name" value="Aldolase"/>
    <property type="match status" value="1"/>
</dbReference>
<feature type="site" description="Part of a proton relay during catalysis" evidence="12">
    <location>
        <position position="47"/>
    </location>
</feature>
<dbReference type="PIRSF" id="PIRSF001365">
    <property type="entry name" value="DHDPS"/>
    <property type="match status" value="1"/>
</dbReference>
<evidence type="ECO:0000313" key="19">
    <source>
        <dbReference type="Proteomes" id="UP000215539"/>
    </source>
</evidence>
<evidence type="ECO:0000256" key="5">
    <source>
        <dbReference type="ARBA" id="ARBA00022490"/>
    </source>
</evidence>
<dbReference type="InterPro" id="IPR020625">
    <property type="entry name" value="Schiff_base-form_aldolases_AS"/>
</dbReference>
<reference evidence="17 19" key="2">
    <citation type="submission" date="2017-06" db="EMBL/GenBank/DDBJ databases">
        <authorList>
            <consortium name="Pathogen Informatics"/>
        </authorList>
    </citation>
    <scope>NUCLEOTIDE SEQUENCE [LARGE SCALE GENOMIC DNA]</scope>
    <source>
        <strain evidence="17 19">NCTC12947</strain>
    </source>
</reference>
<evidence type="ECO:0000256" key="6">
    <source>
        <dbReference type="ARBA" id="ARBA00022605"/>
    </source>
</evidence>
<dbReference type="EMBL" id="CP014227">
    <property type="protein sequence ID" value="AMD85628.1"/>
    <property type="molecule type" value="Genomic_DNA"/>
</dbReference>
<dbReference type="InterPro" id="IPR002220">
    <property type="entry name" value="DapA-like"/>
</dbReference>
<evidence type="ECO:0000256" key="4">
    <source>
        <dbReference type="ARBA" id="ARBA00012086"/>
    </source>
</evidence>
<dbReference type="GO" id="GO:0009089">
    <property type="term" value="P:lysine biosynthetic process via diaminopimelate"/>
    <property type="evidence" value="ECO:0007669"/>
    <property type="project" value="UniProtKB-UniRule"/>
</dbReference>